<evidence type="ECO:0000256" key="10">
    <source>
        <dbReference type="SAM" id="Phobius"/>
    </source>
</evidence>
<keyword evidence="3 8" id="KW-0813">Transport</keyword>
<dbReference type="Gene3D" id="1.10.4160.10">
    <property type="entry name" value="Hydantoin permease"/>
    <property type="match status" value="1"/>
</dbReference>
<comment type="subcellular location">
    <subcellularLocation>
        <location evidence="1">Membrane</location>
        <topology evidence="1">Multi-pass membrane protein</topology>
    </subcellularLocation>
</comment>
<keyword evidence="6 10" id="KW-1133">Transmembrane helix</keyword>
<dbReference type="FunFam" id="1.10.4160.10:FF:000002">
    <property type="entry name" value="Purine-cytosine permease fcyB"/>
    <property type="match status" value="1"/>
</dbReference>
<feature type="transmembrane region" description="Helical" evidence="10">
    <location>
        <begin position="324"/>
        <end position="343"/>
    </location>
</feature>
<comment type="similarity">
    <text evidence="2 8">Belongs to the purine-cytosine permease (2.A.39) family.</text>
</comment>
<feature type="transmembrane region" description="Helical" evidence="10">
    <location>
        <begin position="187"/>
        <end position="212"/>
    </location>
</feature>
<feature type="transmembrane region" description="Helical" evidence="10">
    <location>
        <begin position="289"/>
        <end position="312"/>
    </location>
</feature>
<evidence type="ECO:0000256" key="5">
    <source>
        <dbReference type="ARBA" id="ARBA00022692"/>
    </source>
</evidence>
<dbReference type="InterPro" id="IPR026030">
    <property type="entry name" value="Pur-cyt_permease_Fcy2/21/22"/>
</dbReference>
<dbReference type="GO" id="GO:0000329">
    <property type="term" value="C:fungal-type vacuole membrane"/>
    <property type="evidence" value="ECO:0007669"/>
    <property type="project" value="TreeGrafter"/>
</dbReference>
<evidence type="ECO:0000256" key="6">
    <source>
        <dbReference type="ARBA" id="ARBA00022989"/>
    </source>
</evidence>
<dbReference type="GO" id="GO:0005886">
    <property type="term" value="C:plasma membrane"/>
    <property type="evidence" value="ECO:0007669"/>
    <property type="project" value="TreeGrafter"/>
</dbReference>
<protein>
    <submittedName>
        <fullName evidence="11">Permease for cytosine/purines, uracil, thiamine, allantoin-domain-containing protein</fullName>
    </submittedName>
</protein>
<evidence type="ECO:0000313" key="12">
    <source>
        <dbReference type="Proteomes" id="UP001287356"/>
    </source>
</evidence>
<reference evidence="11" key="2">
    <citation type="submission" date="2023-06" db="EMBL/GenBank/DDBJ databases">
        <authorList>
            <consortium name="Lawrence Berkeley National Laboratory"/>
            <person name="Haridas S."/>
            <person name="Hensen N."/>
            <person name="Bonometti L."/>
            <person name="Westerberg I."/>
            <person name="Brannstrom I.O."/>
            <person name="Guillou S."/>
            <person name="Cros-Aarteil S."/>
            <person name="Calhoun S."/>
            <person name="Kuo A."/>
            <person name="Mondo S."/>
            <person name="Pangilinan J."/>
            <person name="Riley R."/>
            <person name="Labutti K."/>
            <person name="Andreopoulos B."/>
            <person name="Lipzen A."/>
            <person name="Chen C."/>
            <person name="Yanf M."/>
            <person name="Daum C."/>
            <person name="Ng V."/>
            <person name="Clum A."/>
            <person name="Steindorff A."/>
            <person name="Ohm R."/>
            <person name="Martin F."/>
            <person name="Silar P."/>
            <person name="Natvig D."/>
            <person name="Lalanne C."/>
            <person name="Gautier V."/>
            <person name="Ament-Velasquez S.L."/>
            <person name="Kruys A."/>
            <person name="Hutchinson M.I."/>
            <person name="Powell A.J."/>
            <person name="Barry K."/>
            <person name="Miller A.N."/>
            <person name="Grigoriev I.V."/>
            <person name="Debuchy R."/>
            <person name="Gladieux P."/>
            <person name="Thoren M.H."/>
            <person name="Johannesson H."/>
        </authorList>
    </citation>
    <scope>NUCLEOTIDE SEQUENCE</scope>
    <source>
        <strain evidence="11">CBS 958.72</strain>
    </source>
</reference>
<evidence type="ECO:0000256" key="2">
    <source>
        <dbReference type="ARBA" id="ARBA00008974"/>
    </source>
</evidence>
<evidence type="ECO:0000256" key="7">
    <source>
        <dbReference type="ARBA" id="ARBA00023136"/>
    </source>
</evidence>
<dbReference type="GO" id="GO:0022857">
    <property type="term" value="F:transmembrane transporter activity"/>
    <property type="evidence" value="ECO:0007669"/>
    <property type="project" value="InterPro"/>
</dbReference>
<evidence type="ECO:0000256" key="9">
    <source>
        <dbReference type="SAM" id="MobiDB-lite"/>
    </source>
</evidence>
<dbReference type="Pfam" id="PF02133">
    <property type="entry name" value="Transp_cyt_pur"/>
    <property type="match status" value="1"/>
</dbReference>
<proteinExistence type="inferred from homology"/>
<feature type="transmembrane region" description="Helical" evidence="10">
    <location>
        <begin position="449"/>
        <end position="470"/>
    </location>
</feature>
<feature type="transmembrane region" description="Helical" evidence="10">
    <location>
        <begin position="154"/>
        <end position="175"/>
    </location>
</feature>
<reference evidence="11" key="1">
    <citation type="journal article" date="2023" name="Mol. Phylogenet. Evol.">
        <title>Genome-scale phylogeny and comparative genomics of the fungal order Sordariales.</title>
        <authorList>
            <person name="Hensen N."/>
            <person name="Bonometti L."/>
            <person name="Westerberg I."/>
            <person name="Brannstrom I.O."/>
            <person name="Guillou S."/>
            <person name="Cros-Aarteil S."/>
            <person name="Calhoun S."/>
            <person name="Haridas S."/>
            <person name="Kuo A."/>
            <person name="Mondo S."/>
            <person name="Pangilinan J."/>
            <person name="Riley R."/>
            <person name="LaButti K."/>
            <person name="Andreopoulos B."/>
            <person name="Lipzen A."/>
            <person name="Chen C."/>
            <person name="Yan M."/>
            <person name="Daum C."/>
            <person name="Ng V."/>
            <person name="Clum A."/>
            <person name="Steindorff A."/>
            <person name="Ohm R.A."/>
            <person name="Martin F."/>
            <person name="Silar P."/>
            <person name="Natvig D.O."/>
            <person name="Lalanne C."/>
            <person name="Gautier V."/>
            <person name="Ament-Velasquez S.L."/>
            <person name="Kruys A."/>
            <person name="Hutchinson M.I."/>
            <person name="Powell A.J."/>
            <person name="Barry K."/>
            <person name="Miller A.N."/>
            <person name="Grigoriev I.V."/>
            <person name="Debuchy R."/>
            <person name="Gladieux P."/>
            <person name="Hiltunen Thoren M."/>
            <person name="Johannesson H."/>
        </authorList>
    </citation>
    <scope>NUCLEOTIDE SEQUENCE</scope>
    <source>
        <strain evidence="11">CBS 958.72</strain>
    </source>
</reference>
<evidence type="ECO:0000256" key="8">
    <source>
        <dbReference type="PIRNR" id="PIRNR002744"/>
    </source>
</evidence>
<feature type="transmembrane region" description="Helical" evidence="10">
    <location>
        <begin position="490"/>
        <end position="509"/>
    </location>
</feature>
<organism evidence="11 12">
    <name type="scientific">Lasiosphaeria ovina</name>
    <dbReference type="NCBI Taxonomy" id="92902"/>
    <lineage>
        <taxon>Eukaryota</taxon>
        <taxon>Fungi</taxon>
        <taxon>Dikarya</taxon>
        <taxon>Ascomycota</taxon>
        <taxon>Pezizomycotina</taxon>
        <taxon>Sordariomycetes</taxon>
        <taxon>Sordariomycetidae</taxon>
        <taxon>Sordariales</taxon>
        <taxon>Lasiosphaeriaceae</taxon>
        <taxon>Lasiosphaeria</taxon>
    </lineage>
</organism>
<dbReference type="EMBL" id="JAULSN010000004">
    <property type="protein sequence ID" value="KAK3373077.1"/>
    <property type="molecule type" value="Genomic_DNA"/>
</dbReference>
<dbReference type="GO" id="GO:0015851">
    <property type="term" value="P:nucleobase transport"/>
    <property type="evidence" value="ECO:0007669"/>
    <property type="project" value="UniProtKB-ARBA"/>
</dbReference>
<evidence type="ECO:0000313" key="11">
    <source>
        <dbReference type="EMBL" id="KAK3373077.1"/>
    </source>
</evidence>
<feature type="transmembrane region" description="Helical" evidence="10">
    <location>
        <begin position="218"/>
        <end position="240"/>
    </location>
</feature>
<name>A0AAE0N6Y3_9PEZI</name>
<keyword evidence="4" id="KW-0597">Phosphoprotein</keyword>
<dbReference type="InterPro" id="IPR001248">
    <property type="entry name" value="Pur-cyt_permease"/>
</dbReference>
<dbReference type="PANTHER" id="PTHR31806">
    <property type="entry name" value="PURINE-CYTOSINE PERMEASE FCY2-RELATED"/>
    <property type="match status" value="1"/>
</dbReference>
<dbReference type="PIRSF" id="PIRSF002744">
    <property type="entry name" value="Pur-cyt_permease"/>
    <property type="match status" value="1"/>
</dbReference>
<evidence type="ECO:0000256" key="1">
    <source>
        <dbReference type="ARBA" id="ARBA00004141"/>
    </source>
</evidence>
<feature type="region of interest" description="Disordered" evidence="9">
    <location>
        <begin position="1"/>
        <end position="36"/>
    </location>
</feature>
<dbReference type="Proteomes" id="UP001287356">
    <property type="component" value="Unassembled WGS sequence"/>
</dbReference>
<comment type="caution">
    <text evidence="11">The sequence shown here is derived from an EMBL/GenBank/DDBJ whole genome shotgun (WGS) entry which is preliminary data.</text>
</comment>
<keyword evidence="12" id="KW-1185">Reference proteome</keyword>
<evidence type="ECO:0000256" key="3">
    <source>
        <dbReference type="ARBA" id="ARBA00022448"/>
    </source>
</evidence>
<gene>
    <name evidence="11" type="ORF">B0T24DRAFT_575271</name>
</gene>
<feature type="transmembrane region" description="Helical" evidence="10">
    <location>
        <begin position="382"/>
        <end position="400"/>
    </location>
</feature>
<sequence>MQPAADDTEKGLAQPVQAVDTVSSDETGARVAPPAKSGSVTSLLRRLNDRIEGLAGFEARGIARVEPGERQASSLAADLQIAILWFSANISANNLTTGLFGPLVFQLGFRDSAVCAVVGGLLGSASTGYMAIWGPQSGHRTMVVLRYLMGYWPSKLPCLLNIVLMVGYTTLNLIISGQILSAISGGAMSIVVGIVVVAIVNWVVAVFGMYLFHYYERYAWLPQLLVLFVLIGSAGSHFDASLESTGDGATLAANRLSFLSLCLYVPNSWGAAASDYYVYYPEKTSKLKIFLLTLTGLWVSFTLVYMIGIGLASGIPTNQAWADAYAVSVGALIVGGFQGLSGFGGFCGVVVALGVIANSIPGTYSAALGFQVLGRYGKAVPRWLWCCVVVVVMLVCALAGRDHLMVVFQNFLALMGYWVEFMVLIVLLESLLFRRGAKTFDWTRWEDKTYLPIGLAALAAFLLGWVGAILGMYQVWYTGPLAQLAGYSDIGIWVGCAFTLVSYSPLRWLELKMVGR</sequence>
<dbReference type="AlphaFoldDB" id="A0AAE0N6Y3"/>
<feature type="transmembrane region" description="Helical" evidence="10">
    <location>
        <begin position="349"/>
        <end position="370"/>
    </location>
</feature>
<evidence type="ECO:0000256" key="4">
    <source>
        <dbReference type="ARBA" id="ARBA00022553"/>
    </source>
</evidence>
<keyword evidence="5 10" id="KW-0812">Transmembrane</keyword>
<feature type="transmembrane region" description="Helical" evidence="10">
    <location>
        <begin position="113"/>
        <end position="134"/>
    </location>
</feature>
<dbReference type="PANTHER" id="PTHR31806:SF8">
    <property type="entry name" value="TRANSPORTER, PUTATIVE (AFU_ORTHOLOGUE AFUA_2G03000)-RELATED"/>
    <property type="match status" value="1"/>
</dbReference>
<feature type="transmembrane region" description="Helical" evidence="10">
    <location>
        <begin position="406"/>
        <end position="428"/>
    </location>
</feature>
<keyword evidence="7 8" id="KW-0472">Membrane</keyword>
<accession>A0AAE0N6Y3</accession>